<dbReference type="InterPro" id="IPR039424">
    <property type="entry name" value="SBP_5"/>
</dbReference>
<comment type="subcellular location">
    <subcellularLocation>
        <location evidence="1">Periplasm</location>
    </subcellularLocation>
</comment>
<dbReference type="PANTHER" id="PTHR30290">
    <property type="entry name" value="PERIPLASMIC BINDING COMPONENT OF ABC TRANSPORTER"/>
    <property type="match status" value="1"/>
</dbReference>
<dbReference type="GO" id="GO:1904680">
    <property type="term" value="F:peptide transmembrane transporter activity"/>
    <property type="evidence" value="ECO:0007669"/>
    <property type="project" value="TreeGrafter"/>
</dbReference>
<evidence type="ECO:0000256" key="2">
    <source>
        <dbReference type="ARBA" id="ARBA00005695"/>
    </source>
</evidence>
<reference evidence="4 5" key="1">
    <citation type="submission" date="2017-08" db="EMBL/GenBank/DDBJ databases">
        <title>Infants hospitalized years apart are colonized by the same room-sourced microbial strains.</title>
        <authorList>
            <person name="Brooks B."/>
            <person name="Olm M.R."/>
            <person name="Firek B.A."/>
            <person name="Baker R."/>
            <person name="Thomas B.C."/>
            <person name="Morowitz M.J."/>
            <person name="Banfield J.F."/>
        </authorList>
    </citation>
    <scope>NUCLEOTIDE SEQUENCE [LARGE SCALE GENOMIC DNA]</scope>
    <source>
        <strain evidence="4">S2_005_001_R1_22</strain>
    </source>
</reference>
<dbReference type="Pfam" id="PF00496">
    <property type="entry name" value="SBP_bac_5"/>
    <property type="match status" value="1"/>
</dbReference>
<dbReference type="Proteomes" id="UP000249229">
    <property type="component" value="Unassembled WGS sequence"/>
</dbReference>
<evidence type="ECO:0000313" key="4">
    <source>
        <dbReference type="EMBL" id="PZQ61088.1"/>
    </source>
</evidence>
<evidence type="ECO:0000313" key="5">
    <source>
        <dbReference type="Proteomes" id="UP000249229"/>
    </source>
</evidence>
<dbReference type="InterPro" id="IPR000914">
    <property type="entry name" value="SBP_5_dom"/>
</dbReference>
<dbReference type="Gene3D" id="3.10.105.10">
    <property type="entry name" value="Dipeptide-binding Protein, Domain 3"/>
    <property type="match status" value="1"/>
</dbReference>
<gene>
    <name evidence="4" type="ORF">DI544_05790</name>
</gene>
<dbReference type="Gene3D" id="3.40.190.10">
    <property type="entry name" value="Periplasmic binding protein-like II"/>
    <property type="match status" value="1"/>
</dbReference>
<proteinExistence type="inferred from homology"/>
<dbReference type="PROSITE" id="PS51257">
    <property type="entry name" value="PROKAR_LIPOPROTEIN"/>
    <property type="match status" value="1"/>
</dbReference>
<comment type="caution">
    <text evidence="4">The sequence shown here is derived from an EMBL/GenBank/DDBJ whole genome shotgun (WGS) entry which is preliminary data.</text>
</comment>
<sequence>MARLLAAGLIVASATSCGRRADVGPVVVSVIGDPPKLAPRSRAALSTGEQLLTDSVAEGLVRFDAGGQIEGGVAERWIVIDDGRSYIFRLRNAQWPDGTPVRAADIVPLLRRQIARASGNRIAPYLTAVASVVEMTPEVIEIELARPRPDLLKLFAQPEMGLILPRAGGGAGPFRAAAASRDGMLLTPAPDPNRDPDEFRPTPEDDVRLHGERAAAAIVRFIGRQSDLVSGGTIVDWPIVQAANPAPANLRIDPAAGLFGLAVVRREGFLADPANRAAIAQAIDRADIVAATSAEWTARETILPEQLDSAAPPATANWSTVPAEQRQAAAQAQVAGWRATHGVPVLRLALPRGPGATLLWARLARDLYAIGVRPQRVAPDDAQADLRLVDEVAPYDSARWYLAAACMACSPEVQTAIEAVRLADTLPARAAASAVADRLLAQDATFIPIARPFRWSLVALRLRQWQHNARAWHPLNRLRANTN</sequence>
<evidence type="ECO:0000256" key="1">
    <source>
        <dbReference type="ARBA" id="ARBA00004418"/>
    </source>
</evidence>
<comment type="similarity">
    <text evidence="2">Belongs to the bacterial solute-binding protein 5 family.</text>
</comment>
<evidence type="ECO:0000259" key="3">
    <source>
        <dbReference type="Pfam" id="PF00496"/>
    </source>
</evidence>
<organism evidence="4 5">
    <name type="scientific">Sphingomonas taxi</name>
    <dbReference type="NCBI Taxonomy" id="1549858"/>
    <lineage>
        <taxon>Bacteria</taxon>
        <taxon>Pseudomonadati</taxon>
        <taxon>Pseudomonadota</taxon>
        <taxon>Alphaproteobacteria</taxon>
        <taxon>Sphingomonadales</taxon>
        <taxon>Sphingomonadaceae</taxon>
        <taxon>Sphingomonas</taxon>
    </lineage>
</organism>
<dbReference type="AlphaFoldDB" id="A0A2W5P9F6"/>
<accession>A0A2W5P9F6</accession>
<dbReference type="SUPFAM" id="SSF53850">
    <property type="entry name" value="Periplasmic binding protein-like II"/>
    <property type="match status" value="1"/>
</dbReference>
<dbReference type="GO" id="GO:0015833">
    <property type="term" value="P:peptide transport"/>
    <property type="evidence" value="ECO:0007669"/>
    <property type="project" value="TreeGrafter"/>
</dbReference>
<protein>
    <submittedName>
        <fullName evidence="4">ABC transporter substrate-binding protein</fullName>
    </submittedName>
</protein>
<feature type="domain" description="Solute-binding protein family 5" evidence="3">
    <location>
        <begin position="69"/>
        <end position="340"/>
    </location>
</feature>
<dbReference type="EMBL" id="QFQI01000003">
    <property type="protein sequence ID" value="PZQ61088.1"/>
    <property type="molecule type" value="Genomic_DNA"/>
</dbReference>
<name>A0A2W5P9F6_9SPHN</name>